<dbReference type="GO" id="GO:0005886">
    <property type="term" value="C:plasma membrane"/>
    <property type="evidence" value="ECO:0007669"/>
    <property type="project" value="UniProtKB-SubCell"/>
</dbReference>
<keyword evidence="3 8" id="KW-0375">Hydrogen ion transport</keyword>
<keyword evidence="6 8" id="KW-0139">CF(1)</keyword>
<dbReference type="NCBIfam" id="TIGR01145">
    <property type="entry name" value="ATP_synt_delta"/>
    <property type="match status" value="1"/>
</dbReference>
<organism evidence="9 10">
    <name type="scientific">Nostocoides japonicum T1-X7</name>
    <dbReference type="NCBI Taxonomy" id="1194083"/>
    <lineage>
        <taxon>Bacteria</taxon>
        <taxon>Bacillati</taxon>
        <taxon>Actinomycetota</taxon>
        <taxon>Actinomycetes</taxon>
        <taxon>Micrococcales</taxon>
        <taxon>Intrasporangiaceae</taxon>
        <taxon>Nostocoides</taxon>
    </lineage>
</organism>
<evidence type="ECO:0000256" key="4">
    <source>
        <dbReference type="ARBA" id="ARBA00023065"/>
    </source>
</evidence>
<reference evidence="9 10" key="1">
    <citation type="journal article" date="2013" name="ISME J.">
        <title>A metabolic model for members of the genus Tetrasphaera involved in enhanced biological phosphorus removal.</title>
        <authorList>
            <person name="Kristiansen R."/>
            <person name="Nguyen H.T.T."/>
            <person name="Saunders A.M."/>
            <person name="Nielsen J.L."/>
            <person name="Wimmer R."/>
            <person name="Le V.Q."/>
            <person name="McIlroy S.J."/>
            <person name="Petrovski S."/>
            <person name="Seviour R.J."/>
            <person name="Calteau A."/>
            <person name="Nielsen K.L."/>
            <person name="Nielsen P.H."/>
        </authorList>
    </citation>
    <scope>NUCLEOTIDE SEQUENCE [LARGE SCALE GENOMIC DNA]</scope>
    <source>
        <strain evidence="9 10">T1-X7</strain>
    </source>
</reference>
<keyword evidence="4 8" id="KW-0406">Ion transport</keyword>
<keyword evidence="10" id="KW-1185">Reference proteome</keyword>
<sequence length="271" mass="28862">MQGASRAAAAEGQTALDAALGHDGDRNALADDLFGIAGALDGSAALRRALTDPSREGDVKRGVAERIFHGKLRESALGIVTTLAGQRWTADRDLTDTIASLAVQTVLAAAEREGRADDVEDQLFRFERTVAASPDLRDVLAPRNTDARGKADLVGRLLEGKAAPETVRLVRQAVSQPRGRRLEETLGEYLVLAARRRDEVTAVVTSAVALSEQQTARLSTALEGIYGKSVSIQSIVDPEVLGGIRVQVGDEVVDGTILRRLDEARRHLSGG</sequence>
<evidence type="ECO:0000313" key="9">
    <source>
        <dbReference type="EMBL" id="CCH76224.1"/>
    </source>
</evidence>
<evidence type="ECO:0000256" key="5">
    <source>
        <dbReference type="ARBA" id="ARBA00023136"/>
    </source>
</evidence>
<dbReference type="GO" id="GO:0046933">
    <property type="term" value="F:proton-transporting ATP synthase activity, rotational mechanism"/>
    <property type="evidence" value="ECO:0007669"/>
    <property type="project" value="UniProtKB-UniRule"/>
</dbReference>
<proteinExistence type="inferred from homology"/>
<comment type="function">
    <text evidence="8">F(1)F(0) ATP synthase produces ATP from ADP in the presence of a proton or sodium gradient. F-type ATPases consist of two structural domains, F(1) containing the extramembraneous catalytic core and F(0) containing the membrane proton channel, linked together by a central stalk and a peripheral stalk. During catalysis, ATP synthesis in the catalytic domain of F(1) is coupled via a rotary mechanism of the central stalk subunits to proton translocation.</text>
</comment>
<dbReference type="AlphaFoldDB" id="A0A077LW60"/>
<dbReference type="GO" id="GO:0045259">
    <property type="term" value="C:proton-transporting ATP synthase complex"/>
    <property type="evidence" value="ECO:0007669"/>
    <property type="project" value="UniProtKB-KW"/>
</dbReference>
<dbReference type="NCBIfam" id="NF009967">
    <property type="entry name" value="PRK13430.1"/>
    <property type="match status" value="1"/>
</dbReference>
<protein>
    <recommendedName>
        <fullName evidence="8">ATP synthase subunit delta</fullName>
    </recommendedName>
    <alternativeName>
        <fullName evidence="8">ATP synthase F(1) sector subunit delta</fullName>
    </alternativeName>
    <alternativeName>
        <fullName evidence="8">F-type ATPase subunit delta</fullName>
        <shortName evidence="8">F-ATPase subunit delta</shortName>
    </alternativeName>
</protein>
<dbReference type="OrthoDB" id="5242917at2"/>
<evidence type="ECO:0000256" key="2">
    <source>
        <dbReference type="ARBA" id="ARBA00022448"/>
    </source>
</evidence>
<dbReference type="Gene3D" id="1.10.520.20">
    <property type="entry name" value="N-terminal domain of the delta subunit of the F1F0-ATP synthase"/>
    <property type="match status" value="1"/>
</dbReference>
<dbReference type="PRINTS" id="PR00125">
    <property type="entry name" value="ATPASEDELTA"/>
</dbReference>
<dbReference type="PROSITE" id="PS00389">
    <property type="entry name" value="ATPASE_DELTA"/>
    <property type="match status" value="1"/>
</dbReference>
<dbReference type="InterPro" id="IPR020781">
    <property type="entry name" value="ATPase_OSCP/d_CS"/>
</dbReference>
<evidence type="ECO:0000256" key="8">
    <source>
        <dbReference type="HAMAP-Rule" id="MF_01416"/>
    </source>
</evidence>
<evidence type="ECO:0000313" key="10">
    <source>
        <dbReference type="Proteomes" id="UP000035721"/>
    </source>
</evidence>
<keyword evidence="7 8" id="KW-0066">ATP synthesis</keyword>
<evidence type="ECO:0000256" key="7">
    <source>
        <dbReference type="ARBA" id="ARBA00023310"/>
    </source>
</evidence>
<keyword evidence="8" id="KW-1003">Cell membrane</keyword>
<dbReference type="InterPro" id="IPR026015">
    <property type="entry name" value="ATP_synth_OSCP/delta_N_sf"/>
</dbReference>
<dbReference type="RefSeq" id="WP_048552917.1">
    <property type="nucleotide sequence ID" value="NZ_HF570958.1"/>
</dbReference>
<evidence type="ECO:0000256" key="6">
    <source>
        <dbReference type="ARBA" id="ARBA00023196"/>
    </source>
</evidence>
<dbReference type="PANTHER" id="PTHR11910">
    <property type="entry name" value="ATP SYNTHASE DELTA CHAIN"/>
    <property type="match status" value="1"/>
</dbReference>
<dbReference type="Pfam" id="PF00213">
    <property type="entry name" value="OSCP"/>
    <property type="match status" value="1"/>
</dbReference>
<dbReference type="EMBL" id="CAJB01000019">
    <property type="protein sequence ID" value="CCH76224.1"/>
    <property type="molecule type" value="Genomic_DNA"/>
</dbReference>
<evidence type="ECO:0000256" key="1">
    <source>
        <dbReference type="ARBA" id="ARBA00004370"/>
    </source>
</evidence>
<dbReference type="HAMAP" id="MF_01416">
    <property type="entry name" value="ATP_synth_delta_bact"/>
    <property type="match status" value="1"/>
</dbReference>
<keyword evidence="5 8" id="KW-0472">Membrane</keyword>
<evidence type="ECO:0000256" key="3">
    <source>
        <dbReference type="ARBA" id="ARBA00022781"/>
    </source>
</evidence>
<dbReference type="InterPro" id="IPR000711">
    <property type="entry name" value="ATPase_OSCP/dsu"/>
</dbReference>
<keyword evidence="2 8" id="KW-0813">Transport</keyword>
<comment type="subcellular location">
    <subcellularLocation>
        <location evidence="8">Cell membrane</location>
        <topology evidence="8">Peripheral membrane protein</topology>
    </subcellularLocation>
    <subcellularLocation>
        <location evidence="1">Membrane</location>
    </subcellularLocation>
</comment>
<accession>A0A077LW60</accession>
<comment type="similarity">
    <text evidence="8">Belongs to the ATPase delta chain family.</text>
</comment>
<gene>
    <name evidence="8 9" type="primary">atpH</name>
    <name evidence="9" type="ORF">BN12_1150017</name>
</gene>
<dbReference type="STRING" id="1194083.BN12_1150017"/>
<dbReference type="Proteomes" id="UP000035721">
    <property type="component" value="Unassembled WGS sequence"/>
</dbReference>
<name>A0A077LW60_9MICO</name>
<comment type="caution">
    <text evidence="9">The sequence shown here is derived from an EMBL/GenBank/DDBJ whole genome shotgun (WGS) entry which is preliminary data.</text>
</comment>
<comment type="function">
    <text evidence="8">This protein is part of the stalk that links CF(0) to CF(1). It either transmits conformational changes from CF(0) to CF(1) or is implicated in proton conduction.</text>
</comment>